<evidence type="ECO:0000313" key="3">
    <source>
        <dbReference type="Proteomes" id="UP001515480"/>
    </source>
</evidence>
<feature type="region of interest" description="Disordered" evidence="1">
    <location>
        <begin position="360"/>
        <end position="380"/>
    </location>
</feature>
<dbReference type="Proteomes" id="UP001515480">
    <property type="component" value="Unassembled WGS sequence"/>
</dbReference>
<comment type="caution">
    <text evidence="2">The sequence shown here is derived from an EMBL/GenBank/DDBJ whole genome shotgun (WGS) entry which is preliminary data.</text>
</comment>
<evidence type="ECO:0000256" key="1">
    <source>
        <dbReference type="SAM" id="MobiDB-lite"/>
    </source>
</evidence>
<gene>
    <name evidence="2" type="ORF">AB1Y20_006839</name>
</gene>
<dbReference type="EMBL" id="JBGBPQ010000015">
    <property type="protein sequence ID" value="KAL1510536.1"/>
    <property type="molecule type" value="Genomic_DNA"/>
</dbReference>
<protein>
    <submittedName>
        <fullName evidence="2">Uncharacterized protein</fullName>
    </submittedName>
</protein>
<keyword evidence="3" id="KW-1185">Reference proteome</keyword>
<organism evidence="2 3">
    <name type="scientific">Prymnesium parvum</name>
    <name type="common">Toxic golden alga</name>
    <dbReference type="NCBI Taxonomy" id="97485"/>
    <lineage>
        <taxon>Eukaryota</taxon>
        <taxon>Haptista</taxon>
        <taxon>Haptophyta</taxon>
        <taxon>Prymnesiophyceae</taxon>
        <taxon>Prymnesiales</taxon>
        <taxon>Prymnesiaceae</taxon>
        <taxon>Prymnesium</taxon>
    </lineage>
</organism>
<reference evidence="2 3" key="1">
    <citation type="journal article" date="2024" name="Science">
        <title>Giant polyketide synthase enzymes in the biosynthesis of giant marine polyether toxins.</title>
        <authorList>
            <person name="Fallon T.R."/>
            <person name="Shende V.V."/>
            <person name="Wierzbicki I.H."/>
            <person name="Pendleton A.L."/>
            <person name="Watervoot N.F."/>
            <person name="Auber R.P."/>
            <person name="Gonzalez D.J."/>
            <person name="Wisecaver J.H."/>
            <person name="Moore B.S."/>
        </authorList>
    </citation>
    <scope>NUCLEOTIDE SEQUENCE [LARGE SCALE GENOMIC DNA]</scope>
    <source>
        <strain evidence="2 3">12B1</strain>
    </source>
</reference>
<dbReference type="AlphaFoldDB" id="A0AB34J0U4"/>
<name>A0AB34J0U4_PRYPA</name>
<proteinExistence type="predicted"/>
<evidence type="ECO:0000313" key="2">
    <source>
        <dbReference type="EMBL" id="KAL1510536.1"/>
    </source>
</evidence>
<sequence length="428" mass="48559">MSRATRRVTARVVFVLTNETIARACKIWQEFHRLKLLQLGRVAHSIASYRKQHRLRALRRWSYMRVLGNIRTRVSVRCEAGVVRRTYANWRMVAQLWATVRRVLCRLTRRAVWHAFDAWRADTAVVSRVRKLTYRGINQTVWWAFLIWQEASQQTKAASRALTRASTKLWSVELPQYVKVWRERASFERQARSSVTSAVGHFRSRKLMRSLRSWSAMRRASRGRLQMLRATRELVRARRRRDALQLWAKTCSGRVRALHAMRSAALWARKEAESGETKGSGGAKELCEPKGPCDAKKSYEVNVPCKPKASCEAMESCDAKESCEAKMLCKPKMSCEAQGSCEAKGPCKPKGTCEAEKSCDAKEPCEPKGQSKHNGACEGEESCDAKESCNAKGLCKHKEACEAEGSCEAMESCRGYPRSSSPSFDGNH</sequence>
<accession>A0AB34J0U4</accession>